<keyword evidence="4" id="KW-0227">DNA damage</keyword>
<feature type="domain" description="RecA family profile 1" evidence="10">
    <location>
        <begin position="76"/>
        <end position="247"/>
    </location>
</feature>
<accession>A0AAJ7J5N6</accession>
<keyword evidence="9" id="KW-0539">Nucleus</keyword>
<dbReference type="Gene3D" id="3.40.50.300">
    <property type="entry name" value="P-loop containing nucleotide triphosphate hydrolases"/>
    <property type="match status" value="1"/>
</dbReference>
<dbReference type="GO" id="GO:0042148">
    <property type="term" value="P:DNA strand invasion"/>
    <property type="evidence" value="ECO:0007669"/>
    <property type="project" value="TreeGrafter"/>
</dbReference>
<dbReference type="AlphaFoldDB" id="A0AAJ7J5N6"/>
<dbReference type="PANTHER" id="PTHR46457">
    <property type="entry name" value="DNA REPAIR PROTEIN RAD51 HOMOLOG 4"/>
    <property type="match status" value="1"/>
</dbReference>
<dbReference type="PANTHER" id="PTHR46457:SF1">
    <property type="entry name" value="DNA REPAIR PROTEIN RAD51 HOMOLOG 4"/>
    <property type="match status" value="1"/>
</dbReference>
<dbReference type="SUPFAM" id="SSF52540">
    <property type="entry name" value="P-loop containing nucleoside triphosphate hydrolases"/>
    <property type="match status" value="1"/>
</dbReference>
<keyword evidence="6" id="KW-0238">DNA-binding</keyword>
<protein>
    <submittedName>
        <fullName evidence="12">DNA repair protein RAD51 homolog 4</fullName>
    </submittedName>
</protein>
<reference evidence="12" key="1">
    <citation type="submission" date="2025-08" db="UniProtKB">
        <authorList>
            <consortium name="RefSeq"/>
        </authorList>
    </citation>
    <scope>IDENTIFICATION</scope>
    <source>
        <tissue evidence="12">Whole body</tissue>
    </source>
</reference>
<evidence type="ECO:0000313" key="12">
    <source>
        <dbReference type="RefSeq" id="XP_017884628.1"/>
    </source>
</evidence>
<keyword evidence="11" id="KW-1185">Reference proteome</keyword>
<dbReference type="InterPro" id="IPR020588">
    <property type="entry name" value="RecA_ATP-bd"/>
</dbReference>
<evidence type="ECO:0000256" key="5">
    <source>
        <dbReference type="ARBA" id="ARBA00022840"/>
    </source>
</evidence>
<dbReference type="InterPro" id="IPR048943">
    <property type="entry name" value="RAD51D_N"/>
</dbReference>
<dbReference type="Pfam" id="PF08423">
    <property type="entry name" value="Rad51"/>
    <property type="match status" value="1"/>
</dbReference>
<dbReference type="GO" id="GO:0140664">
    <property type="term" value="F:ATP-dependent DNA damage sensor activity"/>
    <property type="evidence" value="ECO:0007669"/>
    <property type="project" value="InterPro"/>
</dbReference>
<proteinExistence type="inferred from homology"/>
<dbReference type="KEGG" id="ccal:108627734"/>
<comment type="subcellular location">
    <subcellularLocation>
        <location evidence="1">Nucleus</location>
    </subcellularLocation>
</comment>
<dbReference type="GO" id="GO:0005524">
    <property type="term" value="F:ATP binding"/>
    <property type="evidence" value="ECO:0007669"/>
    <property type="project" value="UniProtKB-KW"/>
</dbReference>
<organism evidence="11 12">
    <name type="scientific">Ceratina calcarata</name>
    <dbReference type="NCBI Taxonomy" id="156304"/>
    <lineage>
        <taxon>Eukaryota</taxon>
        <taxon>Metazoa</taxon>
        <taxon>Ecdysozoa</taxon>
        <taxon>Arthropoda</taxon>
        <taxon>Hexapoda</taxon>
        <taxon>Insecta</taxon>
        <taxon>Pterygota</taxon>
        <taxon>Neoptera</taxon>
        <taxon>Endopterygota</taxon>
        <taxon>Hymenoptera</taxon>
        <taxon>Apocrita</taxon>
        <taxon>Aculeata</taxon>
        <taxon>Apoidea</taxon>
        <taxon>Anthophila</taxon>
        <taxon>Apidae</taxon>
        <taxon>Ceratina</taxon>
        <taxon>Zadontomerus</taxon>
    </lineage>
</organism>
<dbReference type="GO" id="GO:0033063">
    <property type="term" value="C:Rad51B-Rad51C-Rad51D-XRCC2 complex"/>
    <property type="evidence" value="ECO:0007669"/>
    <property type="project" value="TreeGrafter"/>
</dbReference>
<evidence type="ECO:0000256" key="4">
    <source>
        <dbReference type="ARBA" id="ARBA00022763"/>
    </source>
</evidence>
<dbReference type="InterPro" id="IPR013632">
    <property type="entry name" value="Rad51_C"/>
</dbReference>
<evidence type="ECO:0000256" key="7">
    <source>
        <dbReference type="ARBA" id="ARBA00023172"/>
    </source>
</evidence>
<dbReference type="GO" id="GO:0003697">
    <property type="term" value="F:single-stranded DNA binding"/>
    <property type="evidence" value="ECO:0007669"/>
    <property type="project" value="TreeGrafter"/>
</dbReference>
<dbReference type="GO" id="GO:0005657">
    <property type="term" value="C:replication fork"/>
    <property type="evidence" value="ECO:0007669"/>
    <property type="project" value="TreeGrafter"/>
</dbReference>
<keyword evidence="3" id="KW-0547">Nucleotide-binding</keyword>
<evidence type="ECO:0000256" key="2">
    <source>
        <dbReference type="ARBA" id="ARBA00007095"/>
    </source>
</evidence>
<dbReference type="Pfam" id="PF21794">
    <property type="entry name" value="RAD51D_N"/>
    <property type="match status" value="1"/>
</dbReference>
<dbReference type="GO" id="GO:0007131">
    <property type="term" value="P:reciprocal meiotic recombination"/>
    <property type="evidence" value="ECO:0007669"/>
    <property type="project" value="TreeGrafter"/>
</dbReference>
<evidence type="ECO:0000256" key="6">
    <source>
        <dbReference type="ARBA" id="ARBA00023125"/>
    </source>
</evidence>
<gene>
    <name evidence="12" type="primary">LOC108627734</name>
</gene>
<comment type="similarity">
    <text evidence="2">Belongs to the RecA family. RAD51 subfamily.</text>
</comment>
<dbReference type="Proteomes" id="UP000694925">
    <property type="component" value="Unplaced"/>
</dbReference>
<evidence type="ECO:0000256" key="9">
    <source>
        <dbReference type="ARBA" id="ARBA00023242"/>
    </source>
</evidence>
<dbReference type="PROSITE" id="PS50162">
    <property type="entry name" value="RECA_2"/>
    <property type="match status" value="1"/>
</dbReference>
<keyword evidence="7" id="KW-0233">DNA recombination</keyword>
<evidence type="ECO:0000313" key="11">
    <source>
        <dbReference type="Proteomes" id="UP000694925"/>
    </source>
</evidence>
<dbReference type="RefSeq" id="XP_017884628.1">
    <property type="nucleotide sequence ID" value="XM_018029139.2"/>
</dbReference>
<dbReference type="GO" id="GO:0000724">
    <property type="term" value="P:double-strand break repair via homologous recombination"/>
    <property type="evidence" value="ECO:0007669"/>
    <property type="project" value="TreeGrafter"/>
</dbReference>
<sequence length="319" mass="36333">MTKLSPHVDSKLSNDVIVKLQDKHISTIIQFINEDSEKLARFTGLSIKDIYEIKTNIYIKFGGRIKSASDVYEIEQNYIVPTNISSLDNLLKGGLHPGQIYEFCGVPASGKTQLCLTIAANTALEPRNLVRYIDTKRDFSASRIEQILLNKNCDEQIINETMERIRISCIHDWQRLTEVLEYLVFNLKEERKTGYRTRIIIVDSLPAIIFHLSRDHKATTISLNKFANICHFIAREFCLSFVTVNLITQWNNTAIPKSSKDCNEVFPNLGKYWARVPNTRLLIEKKGLAGRRLSIWNSSQLEANLSCNFVISSNGVSCS</sequence>
<evidence type="ECO:0000256" key="3">
    <source>
        <dbReference type="ARBA" id="ARBA00022741"/>
    </source>
</evidence>
<evidence type="ECO:0000256" key="8">
    <source>
        <dbReference type="ARBA" id="ARBA00023204"/>
    </source>
</evidence>
<dbReference type="CDD" id="cd19489">
    <property type="entry name" value="Rad51D"/>
    <property type="match status" value="1"/>
</dbReference>
<dbReference type="InterPro" id="IPR027417">
    <property type="entry name" value="P-loop_NTPase"/>
</dbReference>
<dbReference type="GeneID" id="108627734"/>
<keyword evidence="8" id="KW-0234">DNA repair</keyword>
<name>A0AAJ7J5N6_9HYME</name>
<keyword evidence="5" id="KW-0067">ATP-binding</keyword>
<dbReference type="InterPro" id="IPR047323">
    <property type="entry name" value="Rad51D_C"/>
</dbReference>
<evidence type="ECO:0000259" key="10">
    <source>
        <dbReference type="PROSITE" id="PS50162"/>
    </source>
</evidence>
<evidence type="ECO:0000256" key="1">
    <source>
        <dbReference type="ARBA" id="ARBA00004123"/>
    </source>
</evidence>
<dbReference type="GO" id="GO:0000723">
    <property type="term" value="P:telomere maintenance"/>
    <property type="evidence" value="ECO:0007669"/>
    <property type="project" value="TreeGrafter"/>
</dbReference>
<dbReference type="InterPro" id="IPR051988">
    <property type="entry name" value="HRR_RAD51_Paralog"/>
</dbReference>
<dbReference type="GO" id="GO:0000400">
    <property type="term" value="F:four-way junction DNA binding"/>
    <property type="evidence" value="ECO:0007669"/>
    <property type="project" value="TreeGrafter"/>
</dbReference>
<dbReference type="GO" id="GO:0005815">
    <property type="term" value="C:microtubule organizing center"/>
    <property type="evidence" value="ECO:0007669"/>
    <property type="project" value="TreeGrafter"/>
</dbReference>
<dbReference type="CTD" id="5892"/>